<dbReference type="Gene3D" id="3.30.470.30">
    <property type="entry name" value="DNA ligase/mRNA capping enzyme"/>
    <property type="match status" value="1"/>
</dbReference>
<dbReference type="KEGG" id="vg:26626066"/>
<dbReference type="GeneID" id="26626066"/>
<evidence type="ECO:0000259" key="2">
    <source>
        <dbReference type="PROSITE" id="PS50160"/>
    </source>
</evidence>
<dbReference type="Pfam" id="PF01068">
    <property type="entry name" value="DNA_ligase_A_M"/>
    <property type="match status" value="1"/>
</dbReference>
<evidence type="ECO:0000256" key="1">
    <source>
        <dbReference type="ARBA" id="ARBA00013308"/>
    </source>
</evidence>
<evidence type="ECO:0000313" key="4">
    <source>
        <dbReference type="Proteomes" id="UP000208104"/>
    </source>
</evidence>
<dbReference type="SUPFAM" id="SSF56091">
    <property type="entry name" value="DNA ligase/mRNA capping enzyme, catalytic domain"/>
    <property type="match status" value="1"/>
</dbReference>
<dbReference type="Gene3D" id="2.40.50.140">
    <property type="entry name" value="Nucleic acid-binding proteins"/>
    <property type="match status" value="1"/>
</dbReference>
<evidence type="ECO:0000313" key="3">
    <source>
        <dbReference type="EMBL" id="ALA07247.1"/>
    </source>
</evidence>
<dbReference type="PANTHER" id="PTHR45997:SF1">
    <property type="entry name" value="DNA LIGASE 4"/>
    <property type="match status" value="1"/>
</dbReference>
<proteinExistence type="predicted"/>
<protein>
    <recommendedName>
        <fullName evidence="1">DNA ligase</fullName>
    </recommendedName>
</protein>
<dbReference type="GO" id="GO:0003677">
    <property type="term" value="F:DNA binding"/>
    <property type="evidence" value="ECO:0007669"/>
    <property type="project" value="InterPro"/>
</dbReference>
<dbReference type="GO" id="GO:0005524">
    <property type="term" value="F:ATP binding"/>
    <property type="evidence" value="ECO:0007669"/>
    <property type="project" value="InterPro"/>
</dbReference>
<dbReference type="PROSITE" id="PS50160">
    <property type="entry name" value="DNA_LIGASE_A3"/>
    <property type="match status" value="1"/>
</dbReference>
<dbReference type="GO" id="GO:0006310">
    <property type="term" value="P:DNA recombination"/>
    <property type="evidence" value="ECO:0007669"/>
    <property type="project" value="InterPro"/>
</dbReference>
<name>A0A0K2CN78_9CAUD</name>
<dbReference type="InterPro" id="IPR012310">
    <property type="entry name" value="DNA_ligase_ATP-dep_cent"/>
</dbReference>
<keyword evidence="4" id="KW-1185">Reference proteome</keyword>
<dbReference type="EMBL" id="KT151955">
    <property type="protein sequence ID" value="ALA07247.1"/>
    <property type="molecule type" value="Genomic_DNA"/>
</dbReference>
<dbReference type="GO" id="GO:0006297">
    <property type="term" value="P:nucleotide-excision repair, DNA gap filling"/>
    <property type="evidence" value="ECO:0007669"/>
    <property type="project" value="TreeGrafter"/>
</dbReference>
<accession>A0A0K2CN78</accession>
<keyword evidence="3" id="KW-0436">Ligase</keyword>
<dbReference type="OrthoDB" id="4135at10239"/>
<dbReference type="PANTHER" id="PTHR45997">
    <property type="entry name" value="DNA LIGASE 4"/>
    <property type="match status" value="1"/>
</dbReference>
<dbReference type="InterPro" id="IPR029710">
    <property type="entry name" value="LIG4"/>
</dbReference>
<sequence>MSNYPLDEILLPMGGNAVKDEEKMDALWDNPNYVAEEKYDGSRYVSVGGRFFSRKLSVKTNFPVEKTENVPHLNFLKRYPLLILDGEVYRNGMTSNEVTKIMGATPRKACMRQGFGDMKHSDDKKKLFWRMWEEDEWAEVKKREMDDILAPTEPLDYVVFDILRDFDGNWLMDKPWKERRIILEQVVGQIKLDLIKYNSNFFDKIDVSRVVVYNKRDFYKEIMARDGEGVMLKHVNGTYHPDKKPAWNWVKVKKHITADVIITGFKPAKRDYKGDERATHQWWEGINGDIWQLSGEEEAERVGKEVGHPLAAVTKFYAMKWIGSIIFSQYNADGELVEVGDCSGISEELRKDMSINPSKYIGKVIEIGAMEVTKDGFYRHPQFSRFRDDKNAKDCIVGVD</sequence>
<dbReference type="RefSeq" id="YP_009199179.1">
    <property type="nucleotide sequence ID" value="NC_028805.1"/>
</dbReference>
<dbReference type="GO" id="GO:0003910">
    <property type="term" value="F:DNA ligase (ATP) activity"/>
    <property type="evidence" value="ECO:0007669"/>
    <property type="project" value="InterPro"/>
</dbReference>
<gene>
    <name evidence="3" type="ORF">JENST_118</name>
</gene>
<dbReference type="InterPro" id="IPR012340">
    <property type="entry name" value="NA-bd_OB-fold"/>
</dbReference>
<organism evidence="3 4">
    <name type="scientific">Brevibacillus phage Jenst</name>
    <dbReference type="NCBI Taxonomy" id="1691954"/>
    <lineage>
        <taxon>Viruses</taxon>
        <taxon>Duplodnaviria</taxon>
        <taxon>Heunggongvirae</taxon>
        <taxon>Uroviricota</taxon>
        <taxon>Caudoviricetes</taxon>
        <taxon>Jenstvirus</taxon>
        <taxon>Jenstvirus jenst</taxon>
    </lineage>
</organism>
<dbReference type="Proteomes" id="UP000208104">
    <property type="component" value="Segment"/>
</dbReference>
<reference evidence="3 4" key="1">
    <citation type="journal article" date="2015" name="Genome Announc.">
        <title>Genome Sequences of Five Additional Brevibacillus laterosporus Bacteriophages.</title>
        <authorList>
            <person name="Merrill B.D."/>
            <person name="Berg J.A."/>
            <person name="Graves K.A."/>
            <person name="Ward A.T."/>
            <person name="Hilton J.A."/>
            <person name="Wake B.N."/>
            <person name="Grose J.H."/>
            <person name="Breakwell D.P."/>
            <person name="Burnett S.H."/>
        </authorList>
    </citation>
    <scope>NUCLEOTIDE SEQUENCE [LARGE SCALE GENOMIC DNA]</scope>
</reference>
<dbReference type="GO" id="GO:0006303">
    <property type="term" value="P:double-strand break repair via nonhomologous end joining"/>
    <property type="evidence" value="ECO:0007669"/>
    <property type="project" value="TreeGrafter"/>
</dbReference>
<dbReference type="SUPFAM" id="SSF50249">
    <property type="entry name" value="Nucleic acid-binding proteins"/>
    <property type="match status" value="1"/>
</dbReference>
<feature type="domain" description="ATP-dependent DNA ligase family profile" evidence="2">
    <location>
        <begin position="157"/>
        <end position="260"/>
    </location>
</feature>